<evidence type="ECO:0000313" key="2">
    <source>
        <dbReference type="EMBL" id="CAH3040859.1"/>
    </source>
</evidence>
<evidence type="ECO:0000256" key="1">
    <source>
        <dbReference type="SAM" id="MobiDB-lite"/>
    </source>
</evidence>
<organism evidence="2 3">
    <name type="scientific">Porites lobata</name>
    <dbReference type="NCBI Taxonomy" id="104759"/>
    <lineage>
        <taxon>Eukaryota</taxon>
        <taxon>Metazoa</taxon>
        <taxon>Cnidaria</taxon>
        <taxon>Anthozoa</taxon>
        <taxon>Hexacorallia</taxon>
        <taxon>Scleractinia</taxon>
        <taxon>Fungiina</taxon>
        <taxon>Poritidae</taxon>
        <taxon>Porites</taxon>
    </lineage>
</organism>
<name>A0ABN8N1F7_9CNID</name>
<feature type="compositionally biased region" description="Basic and acidic residues" evidence="1">
    <location>
        <begin position="27"/>
        <end position="43"/>
    </location>
</feature>
<keyword evidence="3" id="KW-1185">Reference proteome</keyword>
<evidence type="ECO:0000313" key="3">
    <source>
        <dbReference type="Proteomes" id="UP001159405"/>
    </source>
</evidence>
<sequence>MAGAYMYVPGRLNYARLLQGDKENLLLQDNKRSSQRNPDRTYVKDQSQTSQCMCHPTPGNPGSTTASLMPAPYIPDICWKLEEDTTCMRLDSLQLLVACV</sequence>
<accession>A0ABN8N1F7</accession>
<comment type="caution">
    <text evidence="2">The sequence shown here is derived from an EMBL/GenBank/DDBJ whole genome shotgun (WGS) entry which is preliminary data.</text>
</comment>
<dbReference type="EMBL" id="CALNXK010000008">
    <property type="protein sequence ID" value="CAH3040859.1"/>
    <property type="molecule type" value="Genomic_DNA"/>
</dbReference>
<protein>
    <submittedName>
        <fullName evidence="2">Uncharacterized protein</fullName>
    </submittedName>
</protein>
<proteinExistence type="predicted"/>
<dbReference type="Proteomes" id="UP001159405">
    <property type="component" value="Unassembled WGS sequence"/>
</dbReference>
<gene>
    <name evidence="2" type="ORF">PLOB_00045508</name>
</gene>
<reference evidence="2 3" key="1">
    <citation type="submission" date="2022-05" db="EMBL/GenBank/DDBJ databases">
        <authorList>
            <consortium name="Genoscope - CEA"/>
            <person name="William W."/>
        </authorList>
    </citation>
    <scope>NUCLEOTIDE SEQUENCE [LARGE SCALE GENOMIC DNA]</scope>
</reference>
<feature type="region of interest" description="Disordered" evidence="1">
    <location>
        <begin position="27"/>
        <end position="57"/>
    </location>
</feature>